<dbReference type="GeneID" id="5477663"/>
<dbReference type="EMBL" id="AAXT01000004">
    <property type="protein sequence ID" value="EDO05876.1"/>
    <property type="molecule type" value="Genomic_DNA"/>
</dbReference>
<feature type="region of interest" description="Disordered" evidence="1">
    <location>
        <begin position="1252"/>
        <end position="1285"/>
    </location>
</feature>
<reference evidence="3" key="2">
    <citation type="journal article" date="2020" name="Data Brief">
        <title>Transcriptome dataset of Babesia bovis life stages within vertebrate and invertebrate hosts.</title>
        <authorList>
            <person name="Ueti M.W."/>
            <person name="Johnson W.C."/>
            <person name="Kappmeyer L.S."/>
            <person name="Herndon D.R."/>
            <person name="Mousel M.R."/>
            <person name="Reif K.E."/>
            <person name="Taus N.S."/>
            <person name="Ifeonu O.O."/>
            <person name="Silva J.C."/>
            <person name="Suarez C.E."/>
            <person name="Brayton K.A."/>
        </authorList>
    </citation>
    <scope>NUCLEOTIDE SEQUENCE [LARGE SCALE GENOMIC DNA]</scope>
</reference>
<dbReference type="OMA" id="KYPRCAS"/>
<organism evidence="2 3">
    <name type="scientific">Babesia bovis</name>
    <dbReference type="NCBI Taxonomy" id="5865"/>
    <lineage>
        <taxon>Eukaryota</taxon>
        <taxon>Sar</taxon>
        <taxon>Alveolata</taxon>
        <taxon>Apicomplexa</taxon>
        <taxon>Aconoidasida</taxon>
        <taxon>Piroplasmida</taxon>
        <taxon>Babesiidae</taxon>
        <taxon>Babesia</taxon>
    </lineage>
</organism>
<dbReference type="STRING" id="5865.A7AVQ0"/>
<dbReference type="FunCoup" id="A7AVQ0">
    <property type="interactions" value="10"/>
</dbReference>
<gene>
    <name evidence="2" type="ORF">BBOV_IV002790</name>
</gene>
<evidence type="ECO:0000313" key="3">
    <source>
        <dbReference type="Proteomes" id="UP000002173"/>
    </source>
</evidence>
<reference evidence="3" key="3">
    <citation type="journal article" date="2021" name="Int. J. Parasitol.">
        <title>Comparative analysis of gene expression between Babesia bovis blood stages and kinetes allowed by improved genome annotation.</title>
        <authorList>
            <person name="Ueti M.W."/>
            <person name="Johnson W.C."/>
            <person name="Kappmeyer L.S."/>
            <person name="Herndon D.R."/>
            <person name="Mousel M.R."/>
            <person name="Reif K.E."/>
            <person name="Taus N.S."/>
            <person name="Ifeonu O.O."/>
            <person name="Silva J.C."/>
            <person name="Suarez C.E."/>
            <person name="Brayton K.A."/>
        </authorList>
    </citation>
    <scope>NUCLEOTIDE SEQUENCE [LARGE SCALE GENOMIC DNA]</scope>
</reference>
<evidence type="ECO:0000256" key="1">
    <source>
        <dbReference type="SAM" id="MobiDB-lite"/>
    </source>
</evidence>
<feature type="compositionally biased region" description="Polar residues" evidence="1">
    <location>
        <begin position="1252"/>
        <end position="1263"/>
    </location>
</feature>
<accession>A7AVQ0</accession>
<name>A7AVQ0_BABBO</name>
<feature type="region of interest" description="Disordered" evidence="1">
    <location>
        <begin position="400"/>
        <end position="430"/>
    </location>
</feature>
<dbReference type="InParanoid" id="A7AVQ0"/>
<dbReference type="RefSeq" id="XP_001609444.1">
    <property type="nucleotide sequence ID" value="XM_001609394.1"/>
</dbReference>
<dbReference type="VEuPathDB" id="PiroplasmaDB:BBOV_IV002790"/>
<protein>
    <submittedName>
        <fullName evidence="2">Uncharacterized protein</fullName>
    </submittedName>
</protein>
<reference evidence="2 3" key="1">
    <citation type="journal article" date="2007" name="PLoS Pathog.">
        <title>Genome sequence of Babesia bovis and comparative analysis of apicomplexan hemoprotozoa.</title>
        <authorList>
            <person name="Brayton K.A."/>
            <person name="Lau A.O.T."/>
            <person name="Herndon D.R."/>
            <person name="Hannick L."/>
            <person name="Kappmeyer L.S."/>
            <person name="Berens S.J."/>
            <person name="Bidwell S.L."/>
            <person name="Brown W.C."/>
            <person name="Crabtree J."/>
            <person name="Fadrosh D."/>
            <person name="Feldblum T."/>
            <person name="Forberger H.A."/>
            <person name="Haas B.J."/>
            <person name="Howell J.M."/>
            <person name="Khouri H."/>
            <person name="Koo H."/>
            <person name="Mann D.J."/>
            <person name="Norimine J."/>
            <person name="Paulsen I.T."/>
            <person name="Radune D."/>
            <person name="Ren Q."/>
            <person name="Smith R.K. Jr."/>
            <person name="Suarez C.E."/>
            <person name="White O."/>
            <person name="Wortman J.R."/>
            <person name="Knowles D.P. Jr."/>
            <person name="McElwain T.F."/>
            <person name="Nene V.M."/>
        </authorList>
    </citation>
    <scope>NUCLEOTIDE SEQUENCE [LARGE SCALE GENOMIC DNA]</scope>
    <source>
        <strain evidence="2">T2Bo</strain>
    </source>
</reference>
<keyword evidence="3" id="KW-1185">Reference proteome</keyword>
<feature type="region of interest" description="Disordered" evidence="1">
    <location>
        <begin position="1"/>
        <end position="43"/>
    </location>
</feature>
<comment type="caution">
    <text evidence="2">The sequence shown here is derived from an EMBL/GenBank/DDBJ whole genome shotgun (WGS) entry which is preliminary data.</text>
</comment>
<dbReference type="Proteomes" id="UP000002173">
    <property type="component" value="Unassembled WGS sequence"/>
</dbReference>
<dbReference type="KEGG" id="bbo:BBOV_IV002790"/>
<evidence type="ECO:0000313" key="2">
    <source>
        <dbReference type="EMBL" id="EDO05876.1"/>
    </source>
</evidence>
<feature type="compositionally biased region" description="Acidic residues" evidence="1">
    <location>
        <begin position="401"/>
        <end position="410"/>
    </location>
</feature>
<proteinExistence type="predicted"/>
<dbReference type="eggNOG" id="ENOG502S88I">
    <property type="taxonomic scope" value="Eukaryota"/>
</dbReference>
<sequence length="1667" mass="188985">MATSELFAGYDPAGDDSDDSFIAPSQDGSEVYDAPINADADDGESDLEFLFGQEKPDDSKKTKKKSRSKWEKELDRRLREASSHYGDVDNIELDIKQRIDQLYEYSERRQSVESEILALFSGLLTREQFTVETAPTQENVSSAMPMDNTLHSSSEVDRAMDKVMKKLIRQTFRGRNPEGRFGPLGASEETRPSGTQTKVNTIINISNEALANMQDLNTLLHREREGDYVELDGVPLYKHTRYGTLYIIESGLMVTHILPLCSKLMQESSTMENNINPIIQEVIYLLYQLSQPPSEAWYNYWREAQPHYRALAVSQQYDHDAVISTELKRRSGIIGQYIHGLVSLRTAMLSSDLWTLVGEFRVNLENFKISGYRTAEQNQHVAMLKHRQNALANERDALIAEGEDSDDNSEENAVGGRLRREHSANETRKRRIQELRTQLYEVNEELAKERQAHMEAEQQTRLHCKTIRLLISNILAVPGDGLSLLSLLQESGLMSVLREEVIACFKQCHRAFTVSDSGDIIPHPAYINEGQRETIWDHLRLVHSILVSIDIGRFLSMSYAGVYTEQMQMNDLLLRSAEGQTSRKVDNDALVDLIRLNPKLARLRLKNPSKVPGFIINERFGGTRSQQSYGHLFCFPALIHLDTPFDISQGDVSKGQNTYHPTLPLSASVLLSLQGELHKIIGIDSDFEYCHWPDLDSDNSIYYELGVVLSLCFADLMREAEDRYFQSTDYQLLLDLHSWVVTYYRCLYSYISEKSKMEGKQAPPESYLLLVLRRYVGGDSLCAKISCEYLWKLIRKHSLSKSTHFGATSALRALYATLVLIDMFQDVGDNLAIMRICQDTLSMYLSGDIRSAIFWILRNFKLLAHPGNLFWFAISNLHMFRKVMRHIGSVTFTVDKVTSESMAYGGDSDVTDDEAPRTKTIIVTYESIFSSRNRNTTNDDILFNGRVIYNCVAMLANFRTNSAYLNDMLVSHIEILPIPLLYDVKYLYVFSDIAMDSNVWRNARLRWVGDLCVHLMESFFDSWLGRGNRFLPGEIFFNKSSSSIRGPFRPTAPDNIVPISRGYIHSDLLNEFIRRPGATVFEVSKDIHDIKIGATWDPSDDPILIKYYKQFHYLDDPVEFISELLGCRTFEVNRRLRELKLIGVDSPSTGTNEKLRQILERLVSKFNEEAIKVISELQENINEAIEMQRLGGLDSVCQVMEPFSASSHMLDSSEFKDLINILGLSHDWVLPKDISSLSMQLPVLLDTDSYTGGSHTQTKQRFSSVHGPSDGKPDTNLSESREDEDIHPDIDMYAPSVVSSRDIARLLLHILEELHKHNEIIAIGDIIIEALALVESATVIGTAQSLCNSLPQNESCLNKLRALLLVAGVYVEPPMLRCTAMLNQVIATDRLQVALNLSRLPLHRLRDIVRQEIRSKEDLRRLGRTVGNSEGDINGSYDMNMAGYNDPMEEYLDIGTSPNFKLPNRYTRKRRGRGGMVLSDTTHGRKFLNKGYGIDDEQDILDSASTTIEQHGAELQLVVDEVYRCISSGKLRIDAEDLMSVAEDHNCEVSYTTIRNICKSIGAIEEREKDKLWLVWAPEAAESAIAACIETFTMIPNVHGRFGGPSPNAFGVLSERDHLSVDNTPLRRLDVDTSLVSSIYEESLTLAREGRLRNKLKTRGDLQRLLG</sequence>